<feature type="region of interest" description="Disordered" evidence="1">
    <location>
        <begin position="662"/>
        <end position="694"/>
    </location>
</feature>
<feature type="compositionally biased region" description="Basic residues" evidence="1">
    <location>
        <begin position="546"/>
        <end position="556"/>
    </location>
</feature>
<dbReference type="OrthoDB" id="5348404at2759"/>
<dbReference type="InterPro" id="IPR034257">
    <property type="entry name" value="Acinus_RRM"/>
</dbReference>
<evidence type="ECO:0000313" key="5">
    <source>
        <dbReference type="Proteomes" id="UP000006038"/>
    </source>
</evidence>
<dbReference type="PROSITE" id="PS50800">
    <property type="entry name" value="SAP"/>
    <property type="match status" value="1"/>
</dbReference>
<dbReference type="Proteomes" id="UP000006038">
    <property type="component" value="Chromosome 7"/>
</dbReference>
<feature type="compositionally biased region" description="Basic and acidic residues" evidence="1">
    <location>
        <begin position="239"/>
        <end position="248"/>
    </location>
</feature>
<feature type="domain" description="SAP" evidence="3">
    <location>
        <begin position="33"/>
        <end position="67"/>
    </location>
</feature>
<keyword evidence="5" id="KW-1185">Reference proteome</keyword>
<dbReference type="HOGENOM" id="CLU_014901_0_0_1"/>
<dbReference type="InterPro" id="IPR003034">
    <property type="entry name" value="SAP_dom"/>
</dbReference>
<name>J3MN63_ORYBR</name>
<dbReference type="Gramene" id="OB07G28450.1">
    <property type="protein sequence ID" value="OB07G28450.1"/>
    <property type="gene ID" value="OB07G28450"/>
</dbReference>
<keyword evidence="2" id="KW-0472">Membrane</keyword>
<dbReference type="Gene3D" id="1.10.720.30">
    <property type="entry name" value="SAP domain"/>
    <property type="match status" value="1"/>
</dbReference>
<feature type="compositionally biased region" description="Pro residues" evidence="1">
    <location>
        <begin position="665"/>
        <end position="674"/>
    </location>
</feature>
<dbReference type="SMART" id="SM00513">
    <property type="entry name" value="SAP"/>
    <property type="match status" value="1"/>
</dbReference>
<feature type="compositionally biased region" description="Basic and acidic residues" evidence="1">
    <location>
        <begin position="496"/>
        <end position="508"/>
    </location>
</feature>
<reference evidence="4" key="1">
    <citation type="journal article" date="2013" name="Nat. Commun.">
        <title>Whole-genome sequencing of Oryza brachyantha reveals mechanisms underlying Oryza genome evolution.</title>
        <authorList>
            <person name="Chen J."/>
            <person name="Huang Q."/>
            <person name="Gao D."/>
            <person name="Wang J."/>
            <person name="Lang Y."/>
            <person name="Liu T."/>
            <person name="Li B."/>
            <person name="Bai Z."/>
            <person name="Luis Goicoechea J."/>
            <person name="Liang C."/>
            <person name="Chen C."/>
            <person name="Zhang W."/>
            <person name="Sun S."/>
            <person name="Liao Y."/>
            <person name="Zhang X."/>
            <person name="Yang L."/>
            <person name="Song C."/>
            <person name="Wang M."/>
            <person name="Shi J."/>
            <person name="Liu G."/>
            <person name="Liu J."/>
            <person name="Zhou H."/>
            <person name="Zhou W."/>
            <person name="Yu Q."/>
            <person name="An N."/>
            <person name="Chen Y."/>
            <person name="Cai Q."/>
            <person name="Wang B."/>
            <person name="Liu B."/>
            <person name="Min J."/>
            <person name="Huang Y."/>
            <person name="Wu H."/>
            <person name="Li Z."/>
            <person name="Zhang Y."/>
            <person name="Yin Y."/>
            <person name="Song W."/>
            <person name="Jiang J."/>
            <person name="Jackson S.A."/>
            <person name="Wing R.A."/>
            <person name="Wang J."/>
            <person name="Chen M."/>
        </authorList>
    </citation>
    <scope>NUCLEOTIDE SEQUENCE [LARGE SCALE GENOMIC DNA]</scope>
    <source>
        <strain evidence="4">cv. IRGC 101232</strain>
    </source>
</reference>
<dbReference type="eggNOG" id="KOG2416">
    <property type="taxonomic scope" value="Eukaryota"/>
</dbReference>
<feature type="compositionally biased region" description="Low complexity" evidence="1">
    <location>
        <begin position="675"/>
        <end position="687"/>
    </location>
</feature>
<evidence type="ECO:0000259" key="3">
    <source>
        <dbReference type="PROSITE" id="PS50800"/>
    </source>
</evidence>
<proteinExistence type="predicted"/>
<evidence type="ECO:0000256" key="1">
    <source>
        <dbReference type="SAM" id="MobiDB-lite"/>
    </source>
</evidence>
<dbReference type="CDD" id="cd12432">
    <property type="entry name" value="RRM_ACINU"/>
    <property type="match status" value="1"/>
</dbReference>
<organism evidence="4">
    <name type="scientific">Oryza brachyantha</name>
    <name type="common">malo sina</name>
    <dbReference type="NCBI Taxonomy" id="4533"/>
    <lineage>
        <taxon>Eukaryota</taxon>
        <taxon>Viridiplantae</taxon>
        <taxon>Streptophyta</taxon>
        <taxon>Embryophyta</taxon>
        <taxon>Tracheophyta</taxon>
        <taxon>Spermatophyta</taxon>
        <taxon>Magnoliopsida</taxon>
        <taxon>Liliopsida</taxon>
        <taxon>Poales</taxon>
        <taxon>Poaceae</taxon>
        <taxon>BOP clade</taxon>
        <taxon>Oryzoideae</taxon>
        <taxon>Oryzeae</taxon>
        <taxon>Oryzinae</taxon>
        <taxon>Oryza</taxon>
    </lineage>
</organism>
<dbReference type="STRING" id="4533.J3MN63"/>
<feature type="region of interest" description="Disordered" evidence="1">
    <location>
        <begin position="496"/>
        <end position="584"/>
    </location>
</feature>
<protein>
    <recommendedName>
        <fullName evidence="3">SAP domain-containing protein</fullName>
    </recommendedName>
</protein>
<dbReference type="PANTHER" id="PTHR47031">
    <property type="entry name" value="SAP DNA-BINDING DOMAIN-CONTAINING PROTEIN"/>
    <property type="match status" value="1"/>
</dbReference>
<feature type="region of interest" description="Disordered" evidence="1">
    <location>
        <begin position="411"/>
        <end position="445"/>
    </location>
</feature>
<feature type="compositionally biased region" description="Basic and acidic residues" evidence="1">
    <location>
        <begin position="561"/>
        <end position="572"/>
    </location>
</feature>
<dbReference type="GeneID" id="102719029"/>
<dbReference type="AlphaFoldDB" id="J3MN63"/>
<reference evidence="4" key="2">
    <citation type="submission" date="2013-04" db="UniProtKB">
        <authorList>
            <consortium name="EnsemblPlants"/>
        </authorList>
    </citation>
    <scope>IDENTIFICATION</scope>
</reference>
<dbReference type="OMA" id="NAPAREM"/>
<feature type="compositionally biased region" description="Polar residues" evidence="1">
    <location>
        <begin position="523"/>
        <end position="538"/>
    </location>
</feature>
<feature type="region of interest" description="Disordered" evidence="1">
    <location>
        <begin position="73"/>
        <end position="95"/>
    </location>
</feature>
<dbReference type="SUPFAM" id="SSF68906">
    <property type="entry name" value="SAP domain"/>
    <property type="match status" value="1"/>
</dbReference>
<dbReference type="SUPFAM" id="SSF54928">
    <property type="entry name" value="RNA-binding domain, RBD"/>
    <property type="match status" value="1"/>
</dbReference>
<evidence type="ECO:0000313" key="4">
    <source>
        <dbReference type="EnsemblPlants" id="OB07G28450.1"/>
    </source>
</evidence>
<dbReference type="InterPro" id="IPR032552">
    <property type="entry name" value="RSB_motif"/>
</dbReference>
<dbReference type="RefSeq" id="XP_040382057.1">
    <property type="nucleotide sequence ID" value="XM_040526123.1"/>
</dbReference>
<keyword evidence="2" id="KW-1133">Transmembrane helix</keyword>
<dbReference type="PANTHER" id="PTHR47031:SF10">
    <property type="entry name" value="OS07G0626200 PROTEIN"/>
    <property type="match status" value="1"/>
</dbReference>
<gene>
    <name evidence="4" type="primary">LOC102719029</name>
</gene>
<keyword evidence="2" id="KW-0812">Transmembrane</keyword>
<feature type="region of interest" description="Disordered" evidence="1">
    <location>
        <begin position="215"/>
        <end position="285"/>
    </location>
</feature>
<dbReference type="GO" id="GO:0003676">
    <property type="term" value="F:nucleic acid binding"/>
    <property type="evidence" value="ECO:0007669"/>
    <property type="project" value="InterPro"/>
</dbReference>
<dbReference type="EnsemblPlants" id="OB07G28450.1">
    <property type="protein sequence ID" value="OB07G28450.1"/>
    <property type="gene ID" value="OB07G28450"/>
</dbReference>
<evidence type="ECO:0000256" key="2">
    <source>
        <dbReference type="SAM" id="Phobius"/>
    </source>
</evidence>
<accession>J3MN63</accession>
<sequence>MFIFNCLAILIMISVNFFAVTMSTYPVLDNRSIDQWKVTELKDELRRRELPIKGLKDELVKRLAEALQGEVIDGGNETVSGTPPVEEQKEDKTLVSTDASNYQASTERNVDEGPSGVAEQNEDLVPVTEVSNDSAIAPTDDNQEGVVATAEVSAGTLVAVTEVSEAPVIDVAETDEISLDDAQATKGDDLESVPSDSNVMKEAYSHADVNCEVIAEKAPDNGNSKKMTVNDIPSDDTGTDNKLDESSAKGEPCSDIGCDIPEQEVKPSPPDGISSHADAVADAQEQNAESLILKKKISDNNLMYENDQKDSEQTSSNCKPIQSGPKDQVSEVKQDLESQSEYMLISHNTLSVSEKNYIEGCLNSDNSDSELESKQDIVKPSPINPSISDNVQILDDDKDLPLINVPLQDTDMNLDNKERSPDNVYPEKLNLDRSSDDDSMDDALMETKHGNSNAKCDYLEGNTDVTFERVVEEVILPDTVTEGSYVPKNEVISEEKPLVPTEKRKAEGQEAVANNEPIKRQRLQNVDNVKLEQPTSKLSDSDALKHVHQPARRRSFGRSDSTAHGDSPKERIVPPPQKPATTSLRIDRFVRPFTLKAVQDLLGKTGSVCSFWMDHIKTHCYITYSSVEEALATRNAVYNLQWPPNNGSYLVAEFVDPLEVKAKLEPPPPSPAPISPSTATTPKAAPSQQSKANQTMPLHAAVTSRGLLPTPQGHYNTKGSTFPTLAKPPSTSDNGPVTKMLPPPPKNLEPPVVTLDDLFRKTEASPRIYYMPLSEEAVSAKLAARGKGKKEV</sequence>
<dbReference type="Pfam" id="PF02037">
    <property type="entry name" value="SAP"/>
    <property type="match status" value="1"/>
</dbReference>
<feature type="region of interest" description="Disordered" evidence="1">
    <location>
        <begin position="307"/>
        <end position="328"/>
    </location>
</feature>
<dbReference type="InterPro" id="IPR035979">
    <property type="entry name" value="RBD_domain_sf"/>
</dbReference>
<dbReference type="InterPro" id="IPR036361">
    <property type="entry name" value="SAP_dom_sf"/>
</dbReference>
<dbReference type="Pfam" id="PF16294">
    <property type="entry name" value="RSB_motif"/>
    <property type="match status" value="1"/>
</dbReference>
<feature type="transmembrane region" description="Helical" evidence="2">
    <location>
        <begin position="7"/>
        <end position="28"/>
    </location>
</feature>